<reference evidence="2" key="2">
    <citation type="submission" date="2022-01" db="EMBL/GenBank/DDBJ databases">
        <authorList>
            <person name="Yamashiro T."/>
            <person name="Shiraishi A."/>
            <person name="Satake H."/>
            <person name="Nakayama K."/>
        </authorList>
    </citation>
    <scope>NUCLEOTIDE SEQUENCE</scope>
</reference>
<proteinExistence type="predicted"/>
<keyword evidence="2" id="KW-0548">Nucleotidyltransferase</keyword>
<name>A0ABQ5ELB8_9ASTR</name>
<organism evidence="2 3">
    <name type="scientific">Tanacetum coccineum</name>
    <dbReference type="NCBI Taxonomy" id="301880"/>
    <lineage>
        <taxon>Eukaryota</taxon>
        <taxon>Viridiplantae</taxon>
        <taxon>Streptophyta</taxon>
        <taxon>Embryophyta</taxon>
        <taxon>Tracheophyta</taxon>
        <taxon>Spermatophyta</taxon>
        <taxon>Magnoliopsida</taxon>
        <taxon>eudicotyledons</taxon>
        <taxon>Gunneridae</taxon>
        <taxon>Pentapetalae</taxon>
        <taxon>asterids</taxon>
        <taxon>campanulids</taxon>
        <taxon>Asterales</taxon>
        <taxon>Asteraceae</taxon>
        <taxon>Asteroideae</taxon>
        <taxon>Anthemideae</taxon>
        <taxon>Anthemidinae</taxon>
        <taxon>Tanacetum</taxon>
    </lineage>
</organism>
<gene>
    <name evidence="2" type="ORF">Tco_0977868</name>
</gene>
<dbReference type="GO" id="GO:0003964">
    <property type="term" value="F:RNA-directed DNA polymerase activity"/>
    <property type="evidence" value="ECO:0007669"/>
    <property type="project" value="UniProtKB-KW"/>
</dbReference>
<dbReference type="SUPFAM" id="SSF56672">
    <property type="entry name" value="DNA/RNA polymerases"/>
    <property type="match status" value="1"/>
</dbReference>
<keyword evidence="2" id="KW-0808">Transferase</keyword>
<keyword evidence="3" id="KW-1185">Reference proteome</keyword>
<dbReference type="InterPro" id="IPR043502">
    <property type="entry name" value="DNA/RNA_pol_sf"/>
</dbReference>
<dbReference type="Gene3D" id="3.10.10.10">
    <property type="entry name" value="HIV Type 1 Reverse Transcriptase, subunit A, domain 1"/>
    <property type="match status" value="1"/>
</dbReference>
<dbReference type="PANTHER" id="PTHR33067">
    <property type="entry name" value="RNA-DIRECTED DNA POLYMERASE-RELATED"/>
    <property type="match status" value="1"/>
</dbReference>
<accession>A0ABQ5ELB8</accession>
<comment type="caution">
    <text evidence="2">The sequence shown here is derived from an EMBL/GenBank/DDBJ whole genome shotgun (WGS) entry which is preliminary data.</text>
</comment>
<dbReference type="Proteomes" id="UP001151760">
    <property type="component" value="Unassembled WGS sequence"/>
</dbReference>
<sequence length="443" mass="50244">MPRFSPTIKSLLMNKEKLLELAKILLNENCSAMLLKKLPEKLGDPDKFFIPCNFSRMDVCHALANLGASINLMPLSFWKKLSLLELTPTRMTLELADRSITHPKGLAKDVFVKVGKFHFPTDFVVVDFEADPRVPLILGRSFLRTGRALIDVYGEEITLRVNNEAVTFNLNQTTRYSSTYDDSSINQIDIIDVACDEFSQEVLGFSNNSSSGNPTSSSKPILSSTTPSFTPSEGGDFILEEMETFLQTSDEFTDLDDDFYDTERDILYLDQLLNEDLYLILSPKKNEYLKEVTKAKPSIDEPLKLELKDLPSHLEYAYLEEKDKLPVIIAKGLKDNEKEALLKVFNHINRSLLGKSPTSRVIKKEVLKLLDADMIYPISDSPWVSPVHCVPKKGGITVVANEENELILTHLVTGWRVSIDYRKLNEATRKDHFPLPFMDQMLE</sequence>
<feature type="compositionally biased region" description="Low complexity" evidence="1">
    <location>
        <begin position="206"/>
        <end position="218"/>
    </location>
</feature>
<dbReference type="CDD" id="cd00303">
    <property type="entry name" value="retropepsin_like"/>
    <property type="match status" value="1"/>
</dbReference>
<feature type="region of interest" description="Disordered" evidence="1">
    <location>
        <begin position="206"/>
        <end position="230"/>
    </location>
</feature>
<dbReference type="InterPro" id="IPR021109">
    <property type="entry name" value="Peptidase_aspartic_dom_sf"/>
</dbReference>
<dbReference type="Gene3D" id="2.40.70.10">
    <property type="entry name" value="Acid Proteases"/>
    <property type="match status" value="1"/>
</dbReference>
<protein>
    <submittedName>
        <fullName evidence="2">Reverse transcriptase domain-containing protein</fullName>
    </submittedName>
</protein>
<evidence type="ECO:0000256" key="1">
    <source>
        <dbReference type="SAM" id="MobiDB-lite"/>
    </source>
</evidence>
<feature type="compositionally biased region" description="Polar residues" evidence="1">
    <location>
        <begin position="219"/>
        <end position="230"/>
    </location>
</feature>
<reference evidence="2" key="1">
    <citation type="journal article" date="2022" name="Int. J. Mol. Sci.">
        <title>Draft Genome of Tanacetum Coccineum: Genomic Comparison of Closely Related Tanacetum-Family Plants.</title>
        <authorList>
            <person name="Yamashiro T."/>
            <person name="Shiraishi A."/>
            <person name="Nakayama K."/>
            <person name="Satake H."/>
        </authorList>
    </citation>
    <scope>NUCLEOTIDE SEQUENCE</scope>
</reference>
<keyword evidence="2" id="KW-0695">RNA-directed DNA polymerase</keyword>
<dbReference type="PANTHER" id="PTHR33067:SF35">
    <property type="entry name" value="ASPARTIC PEPTIDASE DDI1-TYPE DOMAIN-CONTAINING PROTEIN"/>
    <property type="match status" value="1"/>
</dbReference>
<feature type="non-terminal residue" evidence="2">
    <location>
        <position position="443"/>
    </location>
</feature>
<evidence type="ECO:0000313" key="3">
    <source>
        <dbReference type="Proteomes" id="UP001151760"/>
    </source>
</evidence>
<evidence type="ECO:0000313" key="2">
    <source>
        <dbReference type="EMBL" id="GJT51711.1"/>
    </source>
</evidence>
<dbReference type="EMBL" id="BQNB010016431">
    <property type="protein sequence ID" value="GJT51711.1"/>
    <property type="molecule type" value="Genomic_DNA"/>
</dbReference>